<dbReference type="AlphaFoldDB" id="A0A1L8CJX8"/>
<dbReference type="UniPathway" id="UPA00219"/>
<organism evidence="13 14">
    <name type="scientific">Mariprofundus micogutta</name>
    <dbReference type="NCBI Taxonomy" id="1921010"/>
    <lineage>
        <taxon>Bacteria</taxon>
        <taxon>Pseudomonadati</taxon>
        <taxon>Pseudomonadota</taxon>
        <taxon>Candidatius Mariprofundia</taxon>
        <taxon>Mariprofundales</taxon>
        <taxon>Mariprofundaceae</taxon>
        <taxon>Mariprofundus</taxon>
    </lineage>
</organism>
<dbReference type="InterPro" id="IPR001264">
    <property type="entry name" value="Glyco_trans_51"/>
</dbReference>
<evidence type="ECO:0000313" key="13">
    <source>
        <dbReference type="EMBL" id="GAV19185.1"/>
    </source>
</evidence>
<dbReference type="InterPro" id="IPR011812">
    <property type="entry name" value="Pep_trsgly"/>
</dbReference>
<dbReference type="RefSeq" id="WP_072658379.1">
    <property type="nucleotide sequence ID" value="NZ_BDFD01000001.1"/>
</dbReference>
<dbReference type="EC" id="2.4.99.28" evidence="11"/>
<evidence type="ECO:0000256" key="4">
    <source>
        <dbReference type="ARBA" id="ARBA00022679"/>
    </source>
</evidence>
<dbReference type="NCBIfam" id="TIGR02070">
    <property type="entry name" value="mono_pep_trsgly"/>
    <property type="match status" value="1"/>
</dbReference>
<dbReference type="Proteomes" id="UP000231632">
    <property type="component" value="Unassembled WGS sequence"/>
</dbReference>
<dbReference type="GO" id="GO:0005886">
    <property type="term" value="C:plasma membrane"/>
    <property type="evidence" value="ECO:0007669"/>
    <property type="project" value="UniProtKB-SubCell"/>
</dbReference>
<comment type="catalytic activity">
    <reaction evidence="11">
        <text>[GlcNAc-(1-&gt;4)-Mur2Ac(oyl-L-Ala-gamma-D-Glu-L-Lys-D-Ala-D-Ala)](n)-di-trans,octa-cis-undecaprenyl diphosphate + beta-D-GlcNAc-(1-&gt;4)-Mur2Ac(oyl-L-Ala-gamma-D-Glu-L-Lys-D-Ala-D-Ala)-di-trans,octa-cis-undecaprenyl diphosphate = [GlcNAc-(1-&gt;4)-Mur2Ac(oyl-L-Ala-gamma-D-Glu-L-Lys-D-Ala-D-Ala)](n+1)-di-trans,octa-cis-undecaprenyl diphosphate + di-trans,octa-cis-undecaprenyl diphosphate + H(+)</text>
        <dbReference type="Rhea" id="RHEA:23708"/>
        <dbReference type="Rhea" id="RHEA-COMP:9602"/>
        <dbReference type="Rhea" id="RHEA-COMP:9603"/>
        <dbReference type="ChEBI" id="CHEBI:15378"/>
        <dbReference type="ChEBI" id="CHEBI:58405"/>
        <dbReference type="ChEBI" id="CHEBI:60033"/>
        <dbReference type="ChEBI" id="CHEBI:78435"/>
        <dbReference type="EC" id="2.4.99.28"/>
    </reaction>
</comment>
<comment type="function">
    <text evidence="11">Peptidoglycan polymerase that catalyzes glycan chain elongation from lipid-linked precursors.</text>
</comment>
<protein>
    <recommendedName>
        <fullName evidence="11">Biosynthetic peptidoglycan transglycosylase</fullName>
        <ecNumber evidence="11">2.4.99.28</ecNumber>
    </recommendedName>
    <alternativeName>
        <fullName evidence="11">Glycan polymerase</fullName>
    </alternativeName>
    <alternativeName>
        <fullName evidence="11">Peptidoglycan glycosyltransferase MtgA</fullName>
        <shortName evidence="11">PGT</shortName>
    </alternativeName>
</protein>
<evidence type="ECO:0000256" key="7">
    <source>
        <dbReference type="ARBA" id="ARBA00022984"/>
    </source>
</evidence>
<keyword evidence="1 11" id="KW-1003">Cell membrane</keyword>
<dbReference type="Gene3D" id="1.10.3810.10">
    <property type="entry name" value="Biosynthetic peptidoglycan transglycosylase-like"/>
    <property type="match status" value="1"/>
</dbReference>
<comment type="similarity">
    <text evidence="11">Belongs to the glycosyltransferase 51 family.</text>
</comment>
<feature type="transmembrane region" description="Helical" evidence="11">
    <location>
        <begin position="12"/>
        <end position="32"/>
    </location>
</feature>
<evidence type="ECO:0000256" key="11">
    <source>
        <dbReference type="HAMAP-Rule" id="MF_00766"/>
    </source>
</evidence>
<keyword evidence="3 11" id="KW-0328">Glycosyltransferase</keyword>
<dbReference type="InterPro" id="IPR036950">
    <property type="entry name" value="PBP_transglycosylase"/>
</dbReference>
<accession>A0A1L8CJX8</accession>
<name>A0A1L8CJX8_9PROT</name>
<dbReference type="PANTHER" id="PTHR30400">
    <property type="entry name" value="MONOFUNCTIONAL BIOSYNTHETIC PEPTIDOGLYCAN TRANSGLYCOSYLASE"/>
    <property type="match status" value="1"/>
</dbReference>
<comment type="pathway">
    <text evidence="11">Cell wall biogenesis; peptidoglycan biosynthesis.</text>
</comment>
<evidence type="ECO:0000313" key="14">
    <source>
        <dbReference type="Proteomes" id="UP000231632"/>
    </source>
</evidence>
<evidence type="ECO:0000256" key="8">
    <source>
        <dbReference type="ARBA" id="ARBA00022989"/>
    </source>
</evidence>
<keyword evidence="14" id="KW-1185">Reference proteome</keyword>
<evidence type="ECO:0000256" key="5">
    <source>
        <dbReference type="ARBA" id="ARBA00022692"/>
    </source>
</evidence>
<dbReference type="GO" id="GO:0009252">
    <property type="term" value="P:peptidoglycan biosynthetic process"/>
    <property type="evidence" value="ECO:0007669"/>
    <property type="project" value="UniProtKB-UniRule"/>
</dbReference>
<keyword evidence="4 11" id="KW-0808">Transferase</keyword>
<keyword evidence="10 11" id="KW-0961">Cell wall biogenesis/degradation</keyword>
<evidence type="ECO:0000256" key="2">
    <source>
        <dbReference type="ARBA" id="ARBA00022519"/>
    </source>
</evidence>
<dbReference type="STRING" id="1921010.MMIC_P0114"/>
<evidence type="ECO:0000259" key="12">
    <source>
        <dbReference type="Pfam" id="PF00912"/>
    </source>
</evidence>
<sequence>MTDTQKKTISGWIKHSLWLLLLVTFSWHAYLYTQVSKWRTENPDNTAFMKATLVDMKEKNTRAGIRQTWIAYNRISPHLKRAVIAAEDARFTQHSGFDWDGIRVAMEKNISKGRIASGGSTISQQLAKNLFLSSEKSFLRKGEEAIITMMIEMSMSKKRILELYLNYAEWGNGIFGAEAAARHYYGIPASMLTRWQSATLASMLPNPRYYDGNYTRWLDEKSDMVLSRMPRVKVP</sequence>
<keyword evidence="7 11" id="KW-0573">Peptidoglycan synthesis</keyword>
<evidence type="ECO:0000256" key="9">
    <source>
        <dbReference type="ARBA" id="ARBA00023136"/>
    </source>
</evidence>
<keyword evidence="2 11" id="KW-0997">Cell inner membrane</keyword>
<feature type="domain" description="Glycosyl transferase family 51" evidence="12">
    <location>
        <begin position="64"/>
        <end position="229"/>
    </location>
</feature>
<dbReference type="GO" id="GO:0071555">
    <property type="term" value="P:cell wall organization"/>
    <property type="evidence" value="ECO:0007669"/>
    <property type="project" value="UniProtKB-KW"/>
</dbReference>
<keyword evidence="6 11" id="KW-0133">Cell shape</keyword>
<evidence type="ECO:0000256" key="1">
    <source>
        <dbReference type="ARBA" id="ARBA00022475"/>
    </source>
</evidence>
<keyword evidence="5 11" id="KW-0812">Transmembrane</keyword>
<dbReference type="EMBL" id="BDFD01000001">
    <property type="protein sequence ID" value="GAV19185.1"/>
    <property type="molecule type" value="Genomic_DNA"/>
</dbReference>
<dbReference type="SUPFAM" id="SSF53955">
    <property type="entry name" value="Lysozyme-like"/>
    <property type="match status" value="1"/>
</dbReference>
<dbReference type="GO" id="GO:0008360">
    <property type="term" value="P:regulation of cell shape"/>
    <property type="evidence" value="ECO:0007669"/>
    <property type="project" value="UniProtKB-KW"/>
</dbReference>
<keyword evidence="8 11" id="KW-1133">Transmembrane helix</keyword>
<dbReference type="PANTHER" id="PTHR30400:SF0">
    <property type="entry name" value="BIOSYNTHETIC PEPTIDOGLYCAN TRANSGLYCOSYLASE"/>
    <property type="match status" value="1"/>
</dbReference>
<dbReference type="Pfam" id="PF00912">
    <property type="entry name" value="Transgly"/>
    <property type="match status" value="1"/>
</dbReference>
<proteinExistence type="inferred from homology"/>
<keyword evidence="9 11" id="KW-0472">Membrane</keyword>
<reference evidence="13 14" key="1">
    <citation type="journal article" date="2017" name="Arch. Microbiol.">
        <title>Mariprofundus micogutta sp. nov., a novel iron-oxidizing zetaproteobacterium isolated from a deep-sea hydrothermal field at the Bayonnaise knoll of the Izu-Ogasawara arc, and a description of Mariprofundales ord. nov. and Zetaproteobacteria classis nov.</title>
        <authorList>
            <person name="Makita H."/>
            <person name="Tanaka E."/>
            <person name="Mitsunobu S."/>
            <person name="Miyazaki M."/>
            <person name="Nunoura T."/>
            <person name="Uematsu K."/>
            <person name="Takaki Y."/>
            <person name="Nishi S."/>
            <person name="Shimamura S."/>
            <person name="Takai K."/>
        </authorList>
    </citation>
    <scope>NUCLEOTIDE SEQUENCE [LARGE SCALE GENOMIC DNA]</scope>
    <source>
        <strain evidence="13 14">ET2</strain>
    </source>
</reference>
<dbReference type="InterPro" id="IPR023346">
    <property type="entry name" value="Lysozyme-like_dom_sf"/>
</dbReference>
<gene>
    <name evidence="11" type="primary">mtgA</name>
    <name evidence="13" type="ORF">MMIC_P0114</name>
</gene>
<evidence type="ECO:0000256" key="10">
    <source>
        <dbReference type="ARBA" id="ARBA00023316"/>
    </source>
</evidence>
<comment type="subcellular location">
    <subcellularLocation>
        <location evidence="11">Cell inner membrane</location>
        <topology evidence="11">Single-pass membrane protein</topology>
    </subcellularLocation>
</comment>
<dbReference type="OrthoDB" id="5290858at2"/>
<evidence type="ECO:0000256" key="3">
    <source>
        <dbReference type="ARBA" id="ARBA00022676"/>
    </source>
</evidence>
<dbReference type="GO" id="GO:0008955">
    <property type="term" value="F:peptidoglycan glycosyltransferase activity"/>
    <property type="evidence" value="ECO:0007669"/>
    <property type="project" value="UniProtKB-UniRule"/>
</dbReference>
<dbReference type="GO" id="GO:0016763">
    <property type="term" value="F:pentosyltransferase activity"/>
    <property type="evidence" value="ECO:0007669"/>
    <property type="project" value="InterPro"/>
</dbReference>
<dbReference type="GO" id="GO:0009274">
    <property type="term" value="C:peptidoglycan-based cell wall"/>
    <property type="evidence" value="ECO:0007669"/>
    <property type="project" value="InterPro"/>
</dbReference>
<evidence type="ECO:0000256" key="6">
    <source>
        <dbReference type="ARBA" id="ARBA00022960"/>
    </source>
</evidence>
<comment type="caution">
    <text evidence="13">The sequence shown here is derived from an EMBL/GenBank/DDBJ whole genome shotgun (WGS) entry which is preliminary data.</text>
</comment>
<dbReference type="HAMAP" id="MF_00766">
    <property type="entry name" value="PGT_MtgA"/>
    <property type="match status" value="1"/>
</dbReference>